<evidence type="ECO:0000256" key="1">
    <source>
        <dbReference type="ARBA" id="ARBA00008061"/>
    </source>
</evidence>
<keyword evidence="2 4" id="KW-0326">Glycosidase</keyword>
<dbReference type="InterPro" id="IPR004193">
    <property type="entry name" value="Glyco_hydro_13_N"/>
</dbReference>
<feature type="domain" description="Glycoside hydrolase family 13 N-terminal" evidence="3">
    <location>
        <begin position="11"/>
        <end position="83"/>
    </location>
</feature>
<organism evidence="4 5">
    <name type="scientific">Enterobacter cloacae</name>
    <dbReference type="NCBI Taxonomy" id="550"/>
    <lineage>
        <taxon>Bacteria</taxon>
        <taxon>Pseudomonadati</taxon>
        <taxon>Pseudomonadota</taxon>
        <taxon>Gammaproteobacteria</taxon>
        <taxon>Enterobacterales</taxon>
        <taxon>Enterobacteriaceae</taxon>
        <taxon>Enterobacter</taxon>
        <taxon>Enterobacter cloacae complex</taxon>
    </lineage>
</organism>
<dbReference type="Gene3D" id="2.60.40.10">
    <property type="entry name" value="Immunoglobulins"/>
    <property type="match status" value="1"/>
</dbReference>
<name>A0A377LRD9_ENTCL</name>
<keyword evidence="4" id="KW-0378">Hydrolase</keyword>
<dbReference type="GO" id="GO:0004553">
    <property type="term" value="F:hydrolase activity, hydrolyzing O-glycosyl compounds"/>
    <property type="evidence" value="ECO:0007669"/>
    <property type="project" value="InterPro"/>
</dbReference>
<evidence type="ECO:0000313" key="4">
    <source>
        <dbReference type="EMBL" id="STQ08662.1"/>
    </source>
</evidence>
<proteinExistence type="inferred from homology"/>
<dbReference type="InterPro" id="IPR044505">
    <property type="entry name" value="GlgX_Isoamylase_N_E_set"/>
</dbReference>
<accession>A0A377LRD9</accession>
<dbReference type="InterPro" id="IPR014756">
    <property type="entry name" value="Ig_E-set"/>
</dbReference>
<reference evidence="4 5" key="1">
    <citation type="submission" date="2018-06" db="EMBL/GenBank/DDBJ databases">
        <authorList>
            <consortium name="Pathogen Informatics"/>
            <person name="Doyle S."/>
        </authorList>
    </citation>
    <scope>NUCLEOTIDE SEQUENCE [LARGE SCALE GENOMIC DNA]</scope>
    <source>
        <strain evidence="4 5">NCTC10005</strain>
    </source>
</reference>
<protein>
    <submittedName>
        <fullName evidence="4">Glycogen debranching protein</fullName>
        <ecNumber evidence="4">3.2.1.-</ecNumber>
    </submittedName>
</protein>
<dbReference type="GO" id="GO:0005975">
    <property type="term" value="P:carbohydrate metabolic process"/>
    <property type="evidence" value="ECO:0007669"/>
    <property type="project" value="InterPro"/>
</dbReference>
<evidence type="ECO:0000256" key="2">
    <source>
        <dbReference type="ARBA" id="ARBA00023295"/>
    </source>
</evidence>
<dbReference type="AlphaFoldDB" id="A0A377LRD9"/>
<dbReference type="EC" id="3.2.1.-" evidence="4"/>
<dbReference type="CDD" id="cd02856">
    <property type="entry name" value="E_set_GDE_Isoamylase_N"/>
    <property type="match status" value="1"/>
</dbReference>
<dbReference type="EMBL" id="UGJB01000004">
    <property type="protein sequence ID" value="STQ08662.1"/>
    <property type="molecule type" value="Genomic_DNA"/>
</dbReference>
<dbReference type="PANTHER" id="PTHR43002">
    <property type="entry name" value="GLYCOGEN DEBRANCHING ENZYME"/>
    <property type="match status" value="1"/>
</dbReference>
<comment type="similarity">
    <text evidence="1">Belongs to the glycosyl hydrolase 13 family.</text>
</comment>
<evidence type="ECO:0000259" key="3">
    <source>
        <dbReference type="Pfam" id="PF02922"/>
    </source>
</evidence>
<dbReference type="Proteomes" id="UP000255106">
    <property type="component" value="Unassembled WGS sequence"/>
</dbReference>
<evidence type="ECO:0000313" key="5">
    <source>
        <dbReference type="Proteomes" id="UP000255106"/>
    </source>
</evidence>
<dbReference type="SUPFAM" id="SSF81296">
    <property type="entry name" value="E set domains"/>
    <property type="match status" value="1"/>
</dbReference>
<gene>
    <name evidence="4" type="primary">glgX_1</name>
    <name evidence="4" type="ORF">NCTC10005_01348</name>
</gene>
<dbReference type="Pfam" id="PF02922">
    <property type="entry name" value="CBM_48"/>
    <property type="match status" value="1"/>
</dbReference>
<dbReference type="InterPro" id="IPR013783">
    <property type="entry name" value="Ig-like_fold"/>
</dbReference>
<sequence length="93" mass="10222">MTQLTAGKPEPLGASFDGKGVNFTLFSAHAERVELCVFDGEGNEHRYDLPARTGDTWHGYLAGGRPGMHYGFRVHGPWAPAQGHWFNPAKLLD</sequence>